<gene>
    <name evidence="1" type="ORF">IWQ57_001089</name>
</gene>
<dbReference type="Proteomes" id="UP001140234">
    <property type="component" value="Unassembled WGS sequence"/>
</dbReference>
<evidence type="ECO:0000313" key="2">
    <source>
        <dbReference type="Proteomes" id="UP001140234"/>
    </source>
</evidence>
<name>A0ACC1K6B1_9FUNG</name>
<keyword evidence="2" id="KW-1185">Reference proteome</keyword>
<reference evidence="1" key="1">
    <citation type="submission" date="2022-07" db="EMBL/GenBank/DDBJ databases">
        <title>Phylogenomic reconstructions and comparative analyses of Kickxellomycotina fungi.</title>
        <authorList>
            <person name="Reynolds N.K."/>
            <person name="Stajich J.E."/>
            <person name="Barry K."/>
            <person name="Grigoriev I.V."/>
            <person name="Crous P."/>
            <person name="Smith M.E."/>
        </authorList>
    </citation>
    <scope>NUCLEOTIDE SEQUENCE</scope>
    <source>
        <strain evidence="1">CBS 109366</strain>
    </source>
</reference>
<comment type="caution">
    <text evidence="1">The sequence shown here is derived from an EMBL/GenBank/DDBJ whole genome shotgun (WGS) entry which is preliminary data.</text>
</comment>
<sequence length="887" mass="97018">MSTSAVPAGGEERELLPTNVSPVHYELLLAPDLDALTYTGDVRIRVRVNEATSTIVLHANELEIAEAAITSAASVQLQAPLQATSIALHADDETAHLVFAQPLAAGTEATLQLKFSGVLNDLMVGFYRSKYTDAKGEARHIATTQFEPTDARRAFPCWDEPTQKATFDVTLRVRKELTALSNMDVARVVDAPGAGLKDVSFNTTPLMSTYLLAFVVGELEYIEAQTSGEHNGRPVTCRVYTTPGKSEKGRFALDVAVQVLEYFADVFGIAYALPKLDQVAIGDFEAGAMENWGLVTYREVMLLVDEANTSSRARQLVAYVVSHELAHQWFGNLVTMEWWSELWLNEGFATWVGNLAVDHLFPEYHAWTQFLVDEFQRALALDALRSSHPIQVPVRRSSEISQIFDAISYSKGGSAIRMLSSYIGLDSFFKGVRAYLQKHKYANASTQDLWSALSEASGVDVTQFMAIWTRTIGYPILTVTELDGGAQIEIQQNRYLSAGDVAAAEDETLWWVPLRIEAHGAAGAQPAAVLSTRRATVPVAVADAKWYKLNHDTVGIYRVKYPPRAVANIAQAVADGELGTNDRIGVIADAAALASSGHSNTSDFLTLLRAYSGETEFIVWQEIAARTDALAAVWAGEGAAATAGLDALLRSLYSPVAARLGWDAGGPGEDGLVGRLRALAIRTAGFAGDQAVCAEARRRVQAYFAGDRSLIASDALGAAFAVAVRTGGRDEFEKVKSYYLDPANPADQQLAALASLGHTADPALRDELLAFALSDAVRNQDLHKAITSVGQHESGREPLWRWYQDNYDLLASRYRASMSYMGILVRLSAGEFTGTDKAAEIERFLAERDTKKFQRVVDQTLERVRSNTRWLEKDRADVRRWLASNGF</sequence>
<dbReference type="EMBL" id="JANBUJ010000165">
    <property type="protein sequence ID" value="KAJ2773879.1"/>
    <property type="molecule type" value="Genomic_DNA"/>
</dbReference>
<protein>
    <submittedName>
        <fullName evidence="1">Uncharacterized protein</fullName>
    </submittedName>
</protein>
<evidence type="ECO:0000313" key="1">
    <source>
        <dbReference type="EMBL" id="KAJ2773879.1"/>
    </source>
</evidence>
<accession>A0ACC1K6B1</accession>
<organism evidence="1 2">
    <name type="scientific">Coemansia nantahalensis</name>
    <dbReference type="NCBI Taxonomy" id="2789366"/>
    <lineage>
        <taxon>Eukaryota</taxon>
        <taxon>Fungi</taxon>
        <taxon>Fungi incertae sedis</taxon>
        <taxon>Zoopagomycota</taxon>
        <taxon>Kickxellomycotina</taxon>
        <taxon>Kickxellomycetes</taxon>
        <taxon>Kickxellales</taxon>
        <taxon>Kickxellaceae</taxon>
        <taxon>Coemansia</taxon>
    </lineage>
</organism>
<proteinExistence type="predicted"/>